<dbReference type="InterPro" id="IPR005025">
    <property type="entry name" value="FMN_Rdtase-like_dom"/>
</dbReference>
<keyword evidence="3" id="KW-0560">Oxidoreductase</keyword>
<evidence type="ECO:0000259" key="4">
    <source>
        <dbReference type="Pfam" id="PF03358"/>
    </source>
</evidence>
<evidence type="ECO:0000313" key="6">
    <source>
        <dbReference type="Proteomes" id="UP000319213"/>
    </source>
</evidence>
<dbReference type="AlphaFoldDB" id="A0A543IS92"/>
<evidence type="ECO:0000256" key="2">
    <source>
        <dbReference type="ARBA" id="ARBA00022643"/>
    </source>
</evidence>
<dbReference type="Pfam" id="PF03358">
    <property type="entry name" value="FMN_red"/>
    <property type="match status" value="1"/>
</dbReference>
<dbReference type="PANTHER" id="PTHR43408">
    <property type="entry name" value="FMN REDUCTASE (NADPH)"/>
    <property type="match status" value="1"/>
</dbReference>
<dbReference type="InterPro" id="IPR029039">
    <property type="entry name" value="Flavoprotein-like_sf"/>
</dbReference>
<accession>A0A543IS92</accession>
<dbReference type="RefSeq" id="WP_142257753.1">
    <property type="nucleotide sequence ID" value="NZ_BMPV01000004.1"/>
</dbReference>
<comment type="caution">
    <text evidence="5">The sequence shown here is derived from an EMBL/GenBank/DDBJ whole genome shotgun (WGS) entry which is preliminary data.</text>
</comment>
<keyword evidence="2" id="KW-0288">FMN</keyword>
<dbReference type="EMBL" id="VFPQ01000001">
    <property type="protein sequence ID" value="TQM73449.1"/>
    <property type="molecule type" value="Genomic_DNA"/>
</dbReference>
<name>A0A543IS92_9ACTN</name>
<dbReference type="InterPro" id="IPR051814">
    <property type="entry name" value="NAD(P)H-dep_FMN_reductase"/>
</dbReference>
<protein>
    <submittedName>
        <fullName evidence="5">FMN reductase</fullName>
    </submittedName>
</protein>
<evidence type="ECO:0000313" key="5">
    <source>
        <dbReference type="EMBL" id="TQM73449.1"/>
    </source>
</evidence>
<feature type="domain" description="NADPH-dependent FMN reductase-like" evidence="4">
    <location>
        <begin position="5"/>
        <end position="141"/>
    </location>
</feature>
<keyword evidence="1" id="KW-0285">Flavoprotein</keyword>
<reference evidence="5 6" key="1">
    <citation type="submission" date="2019-06" db="EMBL/GenBank/DDBJ databases">
        <title>Sequencing the genomes of 1000 actinobacteria strains.</title>
        <authorList>
            <person name="Klenk H.-P."/>
        </authorList>
    </citation>
    <scope>NUCLEOTIDE SEQUENCE [LARGE SCALE GENOMIC DNA]</scope>
    <source>
        <strain evidence="5 6">DSM 43186</strain>
    </source>
</reference>
<gene>
    <name evidence="5" type="ORF">FHX40_0089</name>
</gene>
<sequence>MSASIVTVVGNPRPGSRTLQTAVAATAAIAARIGHDVPDGGGDVVDLSALGPQLFAAESPEVDAALKLVTGASVLVVASPTYKGTYTGLLKAFLDRLPPNALAGTVALPLLVLGHPRHSLAVEVHLRPLLVELGAAVPTPGLALLEADLPRLDEVLAGWADRVAPQVAAALGGAGRTAEAAGTAQPA</sequence>
<dbReference type="GO" id="GO:0016491">
    <property type="term" value="F:oxidoreductase activity"/>
    <property type="evidence" value="ECO:0007669"/>
    <property type="project" value="UniProtKB-KW"/>
</dbReference>
<evidence type="ECO:0000256" key="1">
    <source>
        <dbReference type="ARBA" id="ARBA00022630"/>
    </source>
</evidence>
<dbReference type="OrthoDB" id="1643408at2"/>
<organism evidence="5 6">
    <name type="scientific">Thermopolyspora flexuosa</name>
    <dbReference type="NCBI Taxonomy" id="103836"/>
    <lineage>
        <taxon>Bacteria</taxon>
        <taxon>Bacillati</taxon>
        <taxon>Actinomycetota</taxon>
        <taxon>Actinomycetes</taxon>
        <taxon>Streptosporangiales</taxon>
        <taxon>Streptosporangiaceae</taxon>
        <taxon>Thermopolyspora</taxon>
    </lineage>
</organism>
<proteinExistence type="predicted"/>
<dbReference type="PANTHER" id="PTHR43408:SF2">
    <property type="entry name" value="FMN REDUCTASE (NADPH)"/>
    <property type="match status" value="1"/>
</dbReference>
<dbReference type="SUPFAM" id="SSF52218">
    <property type="entry name" value="Flavoproteins"/>
    <property type="match status" value="1"/>
</dbReference>
<dbReference type="Proteomes" id="UP000319213">
    <property type="component" value="Unassembled WGS sequence"/>
</dbReference>
<dbReference type="Gene3D" id="3.40.50.360">
    <property type="match status" value="1"/>
</dbReference>
<keyword evidence="6" id="KW-1185">Reference proteome</keyword>
<evidence type="ECO:0000256" key="3">
    <source>
        <dbReference type="ARBA" id="ARBA00023002"/>
    </source>
</evidence>